<feature type="compositionally biased region" description="Pro residues" evidence="2">
    <location>
        <begin position="1"/>
        <end position="25"/>
    </location>
</feature>
<dbReference type="GeneTree" id="ENSGT01050000244842"/>
<dbReference type="Pfam" id="PF00059">
    <property type="entry name" value="Lectin_C"/>
    <property type="match status" value="1"/>
</dbReference>
<dbReference type="InterPro" id="IPR001304">
    <property type="entry name" value="C-type_lectin-like"/>
</dbReference>
<dbReference type="PROSITE" id="PS00615">
    <property type="entry name" value="C_TYPE_LECTIN_1"/>
    <property type="match status" value="1"/>
</dbReference>
<sequence>MLPQTSPNPPPCPPTDSQLPAPPATSSPCPSNYVTWYKNCYRLVSEPKTWEEAEAACVKEGGHLASVDMSYDQAFISGAIQQGNTDAWIGLRPEVRERWSDGWPVFYTHWGPGEPTNHKGEGCVSMHGRSHFIQGTWNDTACEVTKPYLCKITFGNHNPHQLNLLSACEGQ</sequence>
<evidence type="ECO:0000313" key="5">
    <source>
        <dbReference type="Proteomes" id="UP001501920"/>
    </source>
</evidence>
<reference evidence="4" key="3">
    <citation type="submission" date="2025-09" db="UniProtKB">
        <authorList>
            <consortium name="Ensembl"/>
        </authorList>
    </citation>
    <scope>IDENTIFICATION</scope>
</reference>
<keyword evidence="5" id="KW-1185">Reference proteome</keyword>
<accession>A0A3B4EBZ3</accession>
<dbReference type="InterPro" id="IPR050111">
    <property type="entry name" value="C-type_lectin/snaclec_domain"/>
</dbReference>
<dbReference type="InterPro" id="IPR016186">
    <property type="entry name" value="C-type_lectin-like/link_sf"/>
</dbReference>
<dbReference type="PANTHER" id="PTHR22803">
    <property type="entry name" value="MANNOSE, PHOSPHOLIPASE, LECTIN RECEPTOR RELATED"/>
    <property type="match status" value="1"/>
</dbReference>
<feature type="domain" description="C-type lectin" evidence="3">
    <location>
        <begin position="36"/>
        <end position="151"/>
    </location>
</feature>
<feature type="region of interest" description="Disordered" evidence="2">
    <location>
        <begin position="1"/>
        <end position="28"/>
    </location>
</feature>
<name>A0A3B4EBZ3_PYGNA</name>
<reference evidence="4" key="2">
    <citation type="submission" date="2025-08" db="UniProtKB">
        <authorList>
            <consortium name="Ensembl"/>
        </authorList>
    </citation>
    <scope>IDENTIFICATION</scope>
</reference>
<dbReference type="CDD" id="cd00037">
    <property type="entry name" value="CLECT"/>
    <property type="match status" value="1"/>
</dbReference>
<dbReference type="InterPro" id="IPR016187">
    <property type="entry name" value="CTDL_fold"/>
</dbReference>
<evidence type="ECO:0000256" key="1">
    <source>
        <dbReference type="ARBA" id="ARBA00023157"/>
    </source>
</evidence>
<proteinExistence type="predicted"/>
<dbReference type="OMA" id="GEWNTEL"/>
<dbReference type="InterPro" id="IPR018378">
    <property type="entry name" value="C-type_lectin_CS"/>
</dbReference>
<dbReference type="PROSITE" id="PS50041">
    <property type="entry name" value="C_TYPE_LECTIN_2"/>
    <property type="match status" value="1"/>
</dbReference>
<reference evidence="4 5" key="1">
    <citation type="submission" date="2020-10" db="EMBL/GenBank/DDBJ databases">
        <title>Pygocentrus nattereri (red-bellied piranha) genome, fPygNat1, primary haplotype.</title>
        <authorList>
            <person name="Myers G."/>
            <person name="Meyer A."/>
            <person name="Karagic N."/>
            <person name="Pippel M."/>
            <person name="Winkler S."/>
            <person name="Tracey A."/>
            <person name="Wood J."/>
            <person name="Formenti G."/>
            <person name="Howe K."/>
            <person name="Fedrigo O."/>
            <person name="Jarvis E.D."/>
        </authorList>
    </citation>
    <scope>NUCLEOTIDE SEQUENCE [LARGE SCALE GENOMIC DNA]</scope>
</reference>
<dbReference type="Gene3D" id="3.10.100.10">
    <property type="entry name" value="Mannose-Binding Protein A, subunit A"/>
    <property type="match status" value="1"/>
</dbReference>
<dbReference type="Proteomes" id="UP001501920">
    <property type="component" value="Chromosome 16"/>
</dbReference>
<dbReference type="SMART" id="SM00034">
    <property type="entry name" value="CLECT"/>
    <property type="match status" value="1"/>
</dbReference>
<keyword evidence="1" id="KW-1015">Disulfide bond</keyword>
<evidence type="ECO:0000259" key="3">
    <source>
        <dbReference type="PROSITE" id="PS50041"/>
    </source>
</evidence>
<protein>
    <recommendedName>
        <fullName evidence="3">C-type lectin domain-containing protein</fullName>
    </recommendedName>
</protein>
<organism evidence="4 5">
    <name type="scientific">Pygocentrus nattereri</name>
    <name type="common">Red-bellied piranha</name>
    <dbReference type="NCBI Taxonomy" id="42514"/>
    <lineage>
        <taxon>Eukaryota</taxon>
        <taxon>Metazoa</taxon>
        <taxon>Chordata</taxon>
        <taxon>Craniata</taxon>
        <taxon>Vertebrata</taxon>
        <taxon>Euteleostomi</taxon>
        <taxon>Actinopterygii</taxon>
        <taxon>Neopterygii</taxon>
        <taxon>Teleostei</taxon>
        <taxon>Ostariophysi</taxon>
        <taxon>Characiformes</taxon>
        <taxon>Characoidei</taxon>
        <taxon>Pygocentrus</taxon>
    </lineage>
</organism>
<dbReference type="AlphaFoldDB" id="A0A3B4EBZ3"/>
<evidence type="ECO:0000256" key="2">
    <source>
        <dbReference type="SAM" id="MobiDB-lite"/>
    </source>
</evidence>
<evidence type="ECO:0000313" key="4">
    <source>
        <dbReference type="Ensembl" id="ENSPNAP00000032751.2"/>
    </source>
</evidence>
<dbReference type="Ensembl" id="ENSPNAT00000022989.2">
    <property type="protein sequence ID" value="ENSPNAP00000032751.2"/>
    <property type="gene ID" value="ENSPNAG00000003663.2"/>
</dbReference>
<dbReference type="SUPFAM" id="SSF56436">
    <property type="entry name" value="C-type lectin-like"/>
    <property type="match status" value="1"/>
</dbReference>